<protein>
    <recommendedName>
        <fullName evidence="3">STAS domain-containing protein</fullName>
    </recommendedName>
</protein>
<keyword evidence="2" id="KW-0472">Membrane</keyword>
<reference evidence="4" key="1">
    <citation type="submission" date="2023-10" db="EMBL/GenBank/DDBJ databases">
        <title>Genome assembly of Pristionchus species.</title>
        <authorList>
            <person name="Yoshida K."/>
            <person name="Sommer R.J."/>
        </authorList>
    </citation>
    <scope>NUCLEOTIDE SEQUENCE</scope>
    <source>
        <strain evidence="4">RS0144</strain>
    </source>
</reference>
<evidence type="ECO:0000259" key="3">
    <source>
        <dbReference type="PROSITE" id="PS50801"/>
    </source>
</evidence>
<evidence type="ECO:0000256" key="2">
    <source>
        <dbReference type="SAM" id="Phobius"/>
    </source>
</evidence>
<feature type="compositionally biased region" description="Acidic residues" evidence="1">
    <location>
        <begin position="1"/>
        <end position="10"/>
    </location>
</feature>
<dbReference type="EMBL" id="BTSX01000003">
    <property type="protein sequence ID" value="GMS88131.1"/>
    <property type="molecule type" value="Genomic_DNA"/>
</dbReference>
<feature type="transmembrane region" description="Helical" evidence="2">
    <location>
        <begin position="378"/>
        <end position="397"/>
    </location>
</feature>
<feature type="non-terminal residue" evidence="4">
    <location>
        <position position="1"/>
    </location>
</feature>
<evidence type="ECO:0000313" key="4">
    <source>
        <dbReference type="EMBL" id="GMS88131.1"/>
    </source>
</evidence>
<dbReference type="SUPFAM" id="SSF52091">
    <property type="entry name" value="SpoIIaa-like"/>
    <property type="match status" value="1"/>
</dbReference>
<name>A0AAV5T914_9BILA</name>
<comment type="caution">
    <text evidence="4">The sequence shown here is derived from an EMBL/GenBank/DDBJ whole genome shotgun (WGS) entry which is preliminary data.</text>
</comment>
<sequence length="481" mass="54240">VSQEMTEEEPAQFPDSQMEKPDEVQEPPRSASADLPETEQADLHPPPKDRSNSHCFGSPISALLNKLRRQSSYDVRQVRTDRPPTNSSGPGFISSTQDGVSRAARRSIHGLSSAFASLRGKKEAEEEIVFVFNFVSPTLFLYGKDLKQAATKKLAEWDKLDASRSKEEKELRETVTRHFIVDCSAFIFLDNTGAASMTQTYKEMSARNIKVYYAAARESVRGFFLDLDEADRVPPSAFYPTVDCATQVAKAYKDSPPRIMISGLPDDGPLEDSDSHKELHSDEEETFSLLYYLPGVQDVNNLLIAVDRFIALHYPMTYQNAFKQCRRTFFLPSAALAYSVIHIFPNIGSSVFTVEITFGQEVEPVSWFLINKSRTSLFLQWILFKTLTPPILMLITNTQMRRELSSMFYLPGVQDVVNLQIALNRFCALCSPLAYRRIFTRINTYIMIPLGLVYSIIYIFPIIGAFGLAIDLAPANHTYPV</sequence>
<dbReference type="Pfam" id="PF01740">
    <property type="entry name" value="STAS"/>
    <property type="match status" value="1"/>
</dbReference>
<feature type="transmembrane region" description="Helical" evidence="2">
    <location>
        <begin position="445"/>
        <end position="470"/>
    </location>
</feature>
<feature type="region of interest" description="Disordered" evidence="1">
    <location>
        <begin position="71"/>
        <end position="100"/>
    </location>
</feature>
<dbReference type="InterPro" id="IPR036513">
    <property type="entry name" value="STAS_dom_sf"/>
</dbReference>
<accession>A0AAV5T914</accession>
<dbReference type="Gene3D" id="1.20.1070.10">
    <property type="entry name" value="Rhodopsin 7-helix transmembrane proteins"/>
    <property type="match status" value="2"/>
</dbReference>
<feature type="compositionally biased region" description="Basic and acidic residues" evidence="1">
    <location>
        <begin position="41"/>
        <end position="52"/>
    </location>
</feature>
<feature type="compositionally biased region" description="Polar residues" evidence="1">
    <location>
        <begin position="83"/>
        <end position="99"/>
    </location>
</feature>
<evidence type="ECO:0000256" key="1">
    <source>
        <dbReference type="SAM" id="MobiDB-lite"/>
    </source>
</evidence>
<dbReference type="AlphaFoldDB" id="A0AAV5T914"/>
<dbReference type="PANTHER" id="PTHR23017:SF3">
    <property type="entry name" value="G-PROTEIN COUPLED RECEPTORS FAMILY 1 PROFILE DOMAIN-CONTAINING PROTEIN"/>
    <property type="match status" value="1"/>
</dbReference>
<feature type="non-terminal residue" evidence="4">
    <location>
        <position position="481"/>
    </location>
</feature>
<gene>
    <name evidence="4" type="ORF">PENTCL1PPCAC_10306</name>
</gene>
<dbReference type="CDD" id="cd00637">
    <property type="entry name" value="7tm_classA_rhodopsin-like"/>
    <property type="match status" value="1"/>
</dbReference>
<proteinExistence type="predicted"/>
<keyword evidence="2" id="KW-0812">Transmembrane</keyword>
<dbReference type="PANTHER" id="PTHR23017">
    <property type="entry name" value="SERPENTINE RECEPTOR, CLASS X"/>
    <property type="match status" value="1"/>
</dbReference>
<dbReference type="Proteomes" id="UP001432027">
    <property type="component" value="Unassembled WGS sequence"/>
</dbReference>
<organism evidence="4 5">
    <name type="scientific">Pristionchus entomophagus</name>
    <dbReference type="NCBI Taxonomy" id="358040"/>
    <lineage>
        <taxon>Eukaryota</taxon>
        <taxon>Metazoa</taxon>
        <taxon>Ecdysozoa</taxon>
        <taxon>Nematoda</taxon>
        <taxon>Chromadorea</taxon>
        <taxon>Rhabditida</taxon>
        <taxon>Rhabditina</taxon>
        <taxon>Diplogasteromorpha</taxon>
        <taxon>Diplogasteroidea</taxon>
        <taxon>Neodiplogasteridae</taxon>
        <taxon>Pristionchus</taxon>
    </lineage>
</organism>
<keyword evidence="5" id="KW-1185">Reference proteome</keyword>
<dbReference type="InterPro" id="IPR019430">
    <property type="entry name" value="7TM_GPCR_serpentine_rcpt_Srx"/>
</dbReference>
<dbReference type="SUPFAM" id="SSF81321">
    <property type="entry name" value="Family A G protein-coupled receptor-like"/>
    <property type="match status" value="1"/>
</dbReference>
<dbReference type="PROSITE" id="PS50801">
    <property type="entry name" value="STAS"/>
    <property type="match status" value="1"/>
</dbReference>
<evidence type="ECO:0000313" key="5">
    <source>
        <dbReference type="Proteomes" id="UP001432027"/>
    </source>
</evidence>
<feature type="region of interest" description="Disordered" evidence="1">
    <location>
        <begin position="1"/>
        <end position="57"/>
    </location>
</feature>
<feature type="domain" description="STAS" evidence="3">
    <location>
        <begin position="129"/>
        <end position="249"/>
    </location>
</feature>
<dbReference type="InterPro" id="IPR002645">
    <property type="entry name" value="STAS_dom"/>
</dbReference>
<dbReference type="Gene3D" id="3.30.750.24">
    <property type="entry name" value="STAS domain"/>
    <property type="match status" value="1"/>
</dbReference>
<keyword evidence="2" id="KW-1133">Transmembrane helix</keyword>
<dbReference type="Pfam" id="PF10328">
    <property type="entry name" value="7TM_GPCR_Srx"/>
    <property type="match status" value="1"/>
</dbReference>